<dbReference type="PRINTS" id="PR00033">
    <property type="entry name" value="HTHASNC"/>
</dbReference>
<reference evidence="6" key="1">
    <citation type="submission" date="2016-10" db="EMBL/GenBank/DDBJ databases">
        <authorList>
            <person name="Varghese N."/>
            <person name="Submissions S."/>
        </authorList>
    </citation>
    <scope>NUCLEOTIDE SEQUENCE [LARGE SCALE GENOMIC DNA]</scope>
    <source>
        <strain evidence="6">DSM 17465</strain>
    </source>
</reference>
<dbReference type="InterPro" id="IPR036390">
    <property type="entry name" value="WH_DNA-bd_sf"/>
</dbReference>
<keyword evidence="6" id="KW-1185">Reference proteome</keyword>
<evidence type="ECO:0000256" key="2">
    <source>
        <dbReference type="ARBA" id="ARBA00023125"/>
    </source>
</evidence>
<dbReference type="PANTHER" id="PTHR30154:SF34">
    <property type="entry name" value="TRANSCRIPTIONAL REGULATOR AZLB"/>
    <property type="match status" value="1"/>
</dbReference>
<evidence type="ECO:0000256" key="3">
    <source>
        <dbReference type="ARBA" id="ARBA00023163"/>
    </source>
</evidence>
<dbReference type="Gene3D" id="1.10.10.10">
    <property type="entry name" value="Winged helix-like DNA-binding domain superfamily/Winged helix DNA-binding domain"/>
    <property type="match status" value="1"/>
</dbReference>
<dbReference type="InterPro" id="IPR019887">
    <property type="entry name" value="Tscrpt_reg_AsnC/Lrp_C"/>
</dbReference>
<evidence type="ECO:0000313" key="5">
    <source>
        <dbReference type="EMBL" id="SFT89192.1"/>
    </source>
</evidence>
<dbReference type="Pfam" id="PF01037">
    <property type="entry name" value="AsnC_trans_reg"/>
    <property type="match status" value="1"/>
</dbReference>
<evidence type="ECO:0000259" key="4">
    <source>
        <dbReference type="PROSITE" id="PS50956"/>
    </source>
</evidence>
<keyword evidence="3" id="KW-0804">Transcription</keyword>
<dbReference type="SUPFAM" id="SSF46785">
    <property type="entry name" value="Winged helix' DNA-binding domain"/>
    <property type="match status" value="1"/>
</dbReference>
<evidence type="ECO:0000256" key="1">
    <source>
        <dbReference type="ARBA" id="ARBA00023015"/>
    </source>
</evidence>
<keyword evidence="1" id="KW-0805">Transcription regulation</keyword>
<dbReference type="Gene3D" id="3.30.70.920">
    <property type="match status" value="1"/>
</dbReference>
<dbReference type="Proteomes" id="UP000183371">
    <property type="component" value="Unassembled WGS sequence"/>
</dbReference>
<dbReference type="GO" id="GO:0043565">
    <property type="term" value="F:sequence-specific DNA binding"/>
    <property type="evidence" value="ECO:0007669"/>
    <property type="project" value="InterPro"/>
</dbReference>
<dbReference type="AlphaFoldDB" id="A0A1I7BPU4"/>
<dbReference type="InterPro" id="IPR011008">
    <property type="entry name" value="Dimeric_a/b-barrel"/>
</dbReference>
<dbReference type="GO" id="GO:0005829">
    <property type="term" value="C:cytosol"/>
    <property type="evidence" value="ECO:0007669"/>
    <property type="project" value="TreeGrafter"/>
</dbReference>
<dbReference type="SMART" id="SM00344">
    <property type="entry name" value="HTH_ASNC"/>
    <property type="match status" value="1"/>
</dbReference>
<gene>
    <name evidence="5" type="ORF">SAMN05444141_104178</name>
</gene>
<dbReference type="PROSITE" id="PS50956">
    <property type="entry name" value="HTH_ASNC_2"/>
    <property type="match status" value="1"/>
</dbReference>
<dbReference type="GO" id="GO:0043200">
    <property type="term" value="P:response to amino acid"/>
    <property type="evidence" value="ECO:0007669"/>
    <property type="project" value="TreeGrafter"/>
</dbReference>
<evidence type="ECO:0000313" key="6">
    <source>
        <dbReference type="Proteomes" id="UP000183371"/>
    </source>
</evidence>
<dbReference type="InterPro" id="IPR000485">
    <property type="entry name" value="AsnC-type_HTH_dom"/>
</dbReference>
<organism evidence="5 6">
    <name type="scientific">Pseudovibrio denitrificans</name>
    <dbReference type="NCBI Taxonomy" id="258256"/>
    <lineage>
        <taxon>Bacteria</taxon>
        <taxon>Pseudomonadati</taxon>
        <taxon>Pseudomonadota</taxon>
        <taxon>Alphaproteobacteria</taxon>
        <taxon>Hyphomicrobiales</taxon>
        <taxon>Stappiaceae</taxon>
        <taxon>Pseudovibrio</taxon>
    </lineage>
</organism>
<feature type="domain" description="HTH asnC-type" evidence="4">
    <location>
        <begin position="2"/>
        <end position="55"/>
    </location>
</feature>
<dbReference type="Pfam" id="PF13412">
    <property type="entry name" value="HTH_24"/>
    <property type="match status" value="1"/>
</dbReference>
<dbReference type="InterPro" id="IPR036388">
    <property type="entry name" value="WH-like_DNA-bd_sf"/>
</dbReference>
<sequence length="142" mass="15691">MLDATDREIIAILSKEARIPIKTLAARINLSRSATSERITRLENNGTIRGYRADIGGLDPTHISAFLFIRLSRTPMREILDVLAAFPEVKRVSSVSGELDLVVEVVAPSMEVLNNVRDAIASTDGVKDLTTTVILRDEFQRT</sequence>
<accession>A0A1I7BPU4</accession>
<dbReference type="PANTHER" id="PTHR30154">
    <property type="entry name" value="LEUCINE-RESPONSIVE REGULATORY PROTEIN"/>
    <property type="match status" value="1"/>
</dbReference>
<dbReference type="EMBL" id="FPBD01000004">
    <property type="protein sequence ID" value="SFT89192.1"/>
    <property type="molecule type" value="Genomic_DNA"/>
</dbReference>
<keyword evidence="2" id="KW-0238">DNA-binding</keyword>
<dbReference type="SUPFAM" id="SSF54909">
    <property type="entry name" value="Dimeric alpha+beta barrel"/>
    <property type="match status" value="1"/>
</dbReference>
<proteinExistence type="predicted"/>
<protein>
    <submittedName>
        <fullName evidence="5">Transcriptional regulator, AsnC family</fullName>
    </submittedName>
</protein>
<dbReference type="RefSeq" id="WP_008546341.1">
    <property type="nucleotide sequence ID" value="NZ_FPBD01000004.1"/>
</dbReference>
<dbReference type="InterPro" id="IPR019888">
    <property type="entry name" value="Tscrpt_reg_AsnC-like"/>
</dbReference>
<name>A0A1I7BPU4_9HYPH</name>